<dbReference type="InterPro" id="IPR014718">
    <property type="entry name" value="GH-type_carb-bd"/>
</dbReference>
<sequence length="66" mass="7527">MEEAVETIVHAVRTVSNLVGIEPANCHVGGRKEERERGTWVYLEPGEILMHLRSLKKTYIKVYMGT</sequence>
<dbReference type="RefSeq" id="WP_326070640.1">
    <property type="nucleotide sequence ID" value="NZ_JARLKY010000009.1"/>
</dbReference>
<dbReference type="Proteomes" id="UP001338137">
    <property type="component" value="Unassembled WGS sequence"/>
</dbReference>
<protein>
    <submittedName>
        <fullName evidence="1">Uncharacterized protein</fullName>
    </submittedName>
</protein>
<keyword evidence="2" id="KW-1185">Reference proteome</keyword>
<organism evidence="1 2">
    <name type="scientific">Paenibacillus alba</name>
    <dbReference type="NCBI Taxonomy" id="1197127"/>
    <lineage>
        <taxon>Bacteria</taxon>
        <taxon>Bacillati</taxon>
        <taxon>Bacillota</taxon>
        <taxon>Bacilli</taxon>
        <taxon>Bacillales</taxon>
        <taxon>Paenibacillaceae</taxon>
        <taxon>Paenibacillus</taxon>
    </lineage>
</organism>
<gene>
    <name evidence="1" type="ORF">P4I72_03855</name>
</gene>
<dbReference type="EMBL" id="JARLKY010000009">
    <property type="protein sequence ID" value="MEC0226247.1"/>
    <property type="molecule type" value="Genomic_DNA"/>
</dbReference>
<name>A0ABU6FWH0_9BACL</name>
<dbReference type="Gene3D" id="2.70.98.10">
    <property type="match status" value="1"/>
</dbReference>
<evidence type="ECO:0000313" key="1">
    <source>
        <dbReference type="EMBL" id="MEC0226247.1"/>
    </source>
</evidence>
<proteinExistence type="predicted"/>
<reference evidence="1 2" key="1">
    <citation type="submission" date="2023-03" db="EMBL/GenBank/DDBJ databases">
        <title>Bacillus Genome Sequencing.</title>
        <authorList>
            <person name="Dunlap C."/>
        </authorList>
    </citation>
    <scope>NUCLEOTIDE SEQUENCE [LARGE SCALE GENOMIC DNA]</scope>
    <source>
        <strain evidence="1 2">BD-533</strain>
    </source>
</reference>
<accession>A0ABU6FWH0</accession>
<evidence type="ECO:0000313" key="2">
    <source>
        <dbReference type="Proteomes" id="UP001338137"/>
    </source>
</evidence>
<comment type="caution">
    <text evidence="1">The sequence shown here is derived from an EMBL/GenBank/DDBJ whole genome shotgun (WGS) entry which is preliminary data.</text>
</comment>